<dbReference type="GO" id="GO:0005829">
    <property type="term" value="C:cytosol"/>
    <property type="evidence" value="ECO:0007669"/>
    <property type="project" value="TreeGrafter"/>
</dbReference>
<sequence>MPDQKRILNQDLVLQVSKNINPTVFDIDKYEGFIDALCSERNYQKEAIRATLRYMLGGQYRNLMELAEENFNSNEKLRDLYGSFIEMEKHLQFPDKLSCSIDHATGTGKSYVIYGIARIMLAEGVVDHVLVVCPSTTIESGLMEKFKLLSGDDTLRSLLPDDSIIKNPHVINATESITTGSICVENCHALYEHVKSSIRESLAGKGNRTLVINDETHHVYNQTGKAFKKWKEFLLDDEFGFKYIVGLSGTCYIKDEYFIDVTNRYSLKEAIEDGFIKSIDYVAQDTSTTQNEKFQKIYDNHIENKNAKYRLVRPLTILVTKDIRACNKLTDDLIKFLTEQEGISDEDAAKKVLEVTSSPKHKENVRKLSDVDRKDSPVEWITSVSMLTEGWDVKNVFQIVPHEERAFDSKLLIAQVLGRGLRIPGAYLGEKPVVTVFNHDRWSGRIKHLVEEVLEIENRIYSYPVLKDLDHNFSIHNIDYARLTETEVYKQEKEYEFKKGFITLIRQAPALERETEYVRATTGESRKKKTLVKYKMFSVEEIAEQLHNRFKSIDMETSETENPTKYAEKYTIDWLKKLICNSLERIGEKGNQVSDENRQKLYQAFGVLHRPAAKAVRYKMSPKALVEIKTSDRKKDSVGFASIRRGDATIFWDDNTKSLSDEEVVSFLKELEEDESLPRSTMEKIENVYNFVTPLNVVIADHKPERFFVRELIKQENVQVVDSWIKSTDQDFYPIEYSWKKGENQKRGRFNPDFFIKVGTNILVVEIKGDEETKEPSDENKAKYKAAKRHFSILNDQQSQIRYFFNFLTPEDYDYYFTQLRKTNFKFVSKLDAEFEKNGAKDNGR</sequence>
<proteinExistence type="predicted"/>
<evidence type="ECO:0000313" key="2">
    <source>
        <dbReference type="EMBL" id="QNO51593.1"/>
    </source>
</evidence>
<dbReference type="PANTHER" id="PTHR47396:SF1">
    <property type="entry name" value="ATP-DEPENDENT HELICASE IRC3-RELATED"/>
    <property type="match status" value="1"/>
</dbReference>
<accession>A0A7G9YUA9</accession>
<dbReference type="InterPro" id="IPR027417">
    <property type="entry name" value="P-loop_NTPase"/>
</dbReference>
<dbReference type="EMBL" id="MT631473">
    <property type="protein sequence ID" value="QNO51593.1"/>
    <property type="molecule type" value="Genomic_DNA"/>
</dbReference>
<evidence type="ECO:0000259" key="1">
    <source>
        <dbReference type="Pfam" id="PF04851"/>
    </source>
</evidence>
<gene>
    <name evidence="2" type="ORF">FJOHDBIG_00042</name>
</gene>
<dbReference type="InterPro" id="IPR006935">
    <property type="entry name" value="Helicase/UvrB_N"/>
</dbReference>
<dbReference type="SUPFAM" id="SSF52540">
    <property type="entry name" value="P-loop containing nucleoside triphosphate hydrolases"/>
    <property type="match status" value="2"/>
</dbReference>
<dbReference type="InterPro" id="IPR050742">
    <property type="entry name" value="Helicase_Restrict-Modif_Enz"/>
</dbReference>
<name>A0A7G9YUA9_9EURY</name>
<dbReference type="GO" id="GO:0016787">
    <property type="term" value="F:hydrolase activity"/>
    <property type="evidence" value="ECO:0007669"/>
    <property type="project" value="InterPro"/>
</dbReference>
<dbReference type="PANTHER" id="PTHR47396">
    <property type="entry name" value="TYPE I RESTRICTION ENZYME ECOKI R PROTEIN"/>
    <property type="match status" value="1"/>
</dbReference>
<reference evidence="2" key="1">
    <citation type="submission" date="2020-06" db="EMBL/GenBank/DDBJ databases">
        <title>Unique genomic features of the anaerobic methanotrophic archaea.</title>
        <authorList>
            <person name="Chadwick G.L."/>
            <person name="Skennerton C.T."/>
            <person name="Laso-Perez R."/>
            <person name="Leu A.O."/>
            <person name="Speth D.R."/>
            <person name="Yu H."/>
            <person name="Morgan-Lang C."/>
            <person name="Hatzenpichler R."/>
            <person name="Goudeau D."/>
            <person name="Malmstrom R."/>
            <person name="Brazelton W.J."/>
            <person name="Woyke T."/>
            <person name="Hallam S.J."/>
            <person name="Tyson G.W."/>
            <person name="Wegener G."/>
            <person name="Boetius A."/>
            <person name="Orphan V."/>
        </authorList>
    </citation>
    <scope>NUCLEOTIDE SEQUENCE</scope>
</reference>
<feature type="domain" description="Helicase/UvrB N-terminal" evidence="1">
    <location>
        <begin position="39"/>
        <end position="251"/>
    </location>
</feature>
<dbReference type="GO" id="GO:0005524">
    <property type="term" value="F:ATP binding"/>
    <property type="evidence" value="ECO:0007669"/>
    <property type="project" value="InterPro"/>
</dbReference>
<protein>
    <recommendedName>
        <fullName evidence="1">Helicase/UvrB N-terminal domain-containing protein</fullName>
    </recommendedName>
</protein>
<organism evidence="2">
    <name type="scientific">Candidatus Methanophagaceae archaeon ANME-1 ERB6</name>
    <dbReference type="NCBI Taxonomy" id="2759912"/>
    <lineage>
        <taxon>Archaea</taxon>
        <taxon>Methanobacteriati</taxon>
        <taxon>Methanobacteriota</taxon>
        <taxon>Stenosarchaea group</taxon>
        <taxon>Methanomicrobia</taxon>
        <taxon>Candidatus Methanophagales</taxon>
        <taxon>Candidatus Methanophagaceae</taxon>
    </lineage>
</organism>
<dbReference type="GO" id="GO:0003677">
    <property type="term" value="F:DNA binding"/>
    <property type="evidence" value="ECO:0007669"/>
    <property type="project" value="InterPro"/>
</dbReference>
<dbReference type="Gene3D" id="3.40.50.300">
    <property type="entry name" value="P-loop containing nucleotide triphosphate hydrolases"/>
    <property type="match status" value="2"/>
</dbReference>
<dbReference type="AlphaFoldDB" id="A0A7G9YUA9"/>
<dbReference type="Pfam" id="PF04851">
    <property type="entry name" value="ResIII"/>
    <property type="match status" value="1"/>
</dbReference>